<dbReference type="RefSeq" id="WP_053327913.1">
    <property type="nucleotide sequence ID" value="NZ_CP009928.1"/>
</dbReference>
<dbReference type="InterPro" id="IPR005901">
    <property type="entry name" value="GLPGLI"/>
</dbReference>
<dbReference type="NCBIfam" id="TIGR01200">
    <property type="entry name" value="GLPGLI"/>
    <property type="match status" value="1"/>
</dbReference>
<dbReference type="Pfam" id="PF09697">
    <property type="entry name" value="Porph_ging"/>
    <property type="match status" value="1"/>
</dbReference>
<gene>
    <name evidence="1" type="ORF">FOB44_12095</name>
</gene>
<accession>A0ABX6KRT3</accession>
<organism evidence="1 2">
    <name type="scientific">Chryseobacterium gallinarum</name>
    <dbReference type="NCBI Taxonomy" id="1324352"/>
    <lineage>
        <taxon>Bacteria</taxon>
        <taxon>Pseudomonadati</taxon>
        <taxon>Bacteroidota</taxon>
        <taxon>Flavobacteriia</taxon>
        <taxon>Flavobacteriales</taxon>
        <taxon>Weeksellaceae</taxon>
        <taxon>Chryseobacterium group</taxon>
        <taxon>Chryseobacterium</taxon>
    </lineage>
</organism>
<dbReference type="Proteomes" id="UP000501570">
    <property type="component" value="Chromosome"/>
</dbReference>
<protein>
    <submittedName>
        <fullName evidence="1">GLPGLI family protein</fullName>
    </submittedName>
</protein>
<keyword evidence="2" id="KW-1185">Reference proteome</keyword>
<name>A0ABX6KRT3_CHRGL</name>
<proteinExistence type="predicted"/>
<evidence type="ECO:0000313" key="1">
    <source>
        <dbReference type="EMBL" id="QIY91336.1"/>
    </source>
</evidence>
<sequence>MKIFLLNIIFIPFFLNAQTANRFFYELIFKPQKNSEATEKAYTILDITDKGSIYQDYTYYSQDSLISAKIEARQKNGVYYDLSASLKKPSIPYKIIKEYPSMKQKYQEYLLEANFSYPLSTTLQWKILPEKEKIGEYDTQKAEVDFGGRKWTAWFSKDIPFQDGPYKFYGLPGLIVRISDSSQNYSWTLKGNKKIENYSEISLAEKQLPNSEKLIEITPEKFLKVQTAYKKDPLSSLRGMFPEDMMNKPYNDGKTLSEFLKEQEKAIRKMYDNNNPIESVPEK</sequence>
<reference evidence="1 2" key="1">
    <citation type="submission" date="2019-09" db="EMBL/GenBank/DDBJ databases">
        <title>FDA dAtabase for Regulatory Grade micrObial Sequences (FDA-ARGOS): Supporting development and validation of Infectious Disease Dx tests.</title>
        <authorList>
            <person name="Sciortino C."/>
            <person name="Tallon L."/>
            <person name="Sadzewicz L."/>
            <person name="Vavikolanu K."/>
            <person name="Mehta A."/>
            <person name="Aluvathingal J."/>
            <person name="Nadendla S."/>
            <person name="Nandy P."/>
            <person name="Geyer C."/>
            <person name="Yan Y."/>
            <person name="Sichtig H."/>
        </authorList>
    </citation>
    <scope>NUCLEOTIDE SEQUENCE [LARGE SCALE GENOMIC DNA]</scope>
    <source>
        <strain evidence="1 2">FDAARGOS_636</strain>
    </source>
</reference>
<dbReference type="EMBL" id="CP050995">
    <property type="protein sequence ID" value="QIY91336.1"/>
    <property type="molecule type" value="Genomic_DNA"/>
</dbReference>
<evidence type="ECO:0000313" key="2">
    <source>
        <dbReference type="Proteomes" id="UP000501570"/>
    </source>
</evidence>